<reference evidence="1 2" key="1">
    <citation type="submission" date="2020-08" db="EMBL/GenBank/DDBJ databases">
        <title>Whole-Genome Sequence of French Clinical Streptomyces mexicanus Strain Q0842.</title>
        <authorList>
            <person name="Boxberger M."/>
            <person name="La Scola B."/>
        </authorList>
    </citation>
    <scope>NUCLEOTIDE SEQUENCE [LARGE SCALE GENOMIC DNA]</scope>
    <source>
        <strain evidence="1 2">Marseille-Q0842</strain>
    </source>
</reference>
<dbReference type="Pfam" id="PF14137">
    <property type="entry name" value="DUF4304"/>
    <property type="match status" value="1"/>
</dbReference>
<organism evidence="1 2">
    <name type="scientific">Streptomyces mexicanus</name>
    <dbReference type="NCBI Taxonomy" id="178566"/>
    <lineage>
        <taxon>Bacteria</taxon>
        <taxon>Bacillati</taxon>
        <taxon>Actinomycetota</taxon>
        <taxon>Actinomycetes</taxon>
        <taxon>Kitasatosporales</taxon>
        <taxon>Streptomycetaceae</taxon>
        <taxon>Streptomyces</taxon>
    </lineage>
</organism>
<accession>A0A7X1I5H5</accession>
<name>A0A7X1I5H5_9ACTN</name>
<dbReference type="EMBL" id="JACMHY010000016">
    <property type="protein sequence ID" value="MBC2869149.1"/>
    <property type="molecule type" value="Genomic_DNA"/>
</dbReference>
<proteinExistence type="predicted"/>
<evidence type="ECO:0000313" key="1">
    <source>
        <dbReference type="EMBL" id="MBC2869149.1"/>
    </source>
</evidence>
<comment type="caution">
    <text evidence="1">The sequence shown here is derived from an EMBL/GenBank/DDBJ whole genome shotgun (WGS) entry which is preliminary data.</text>
</comment>
<dbReference type="OrthoDB" id="5146005at2"/>
<dbReference type="Proteomes" id="UP000517694">
    <property type="component" value="Unassembled WGS sequence"/>
</dbReference>
<dbReference type="AlphaFoldDB" id="A0A7X1I5H5"/>
<keyword evidence="2" id="KW-1185">Reference proteome</keyword>
<dbReference type="InterPro" id="IPR025412">
    <property type="entry name" value="DUF4304"/>
</dbReference>
<sequence length="146" mass="16173">MATAQEIFSTAVRKGLSPELRKLGFTGSGQVFELPDPGMWLLLGIQKSSGVTATRLRFTINLAAVPKEKWQEVLDEGAKFPARPVPNKVYGKWAWWSRIGDLMPGAQDFWWTVTPDTEPGELAGKVLAACLDYAVPALQAQQQKNW</sequence>
<protein>
    <submittedName>
        <fullName evidence="1">DUF4304 domain-containing protein</fullName>
    </submittedName>
</protein>
<dbReference type="RefSeq" id="WP_159672743.1">
    <property type="nucleotide sequence ID" value="NZ_JACMHY010000016.1"/>
</dbReference>
<evidence type="ECO:0000313" key="2">
    <source>
        <dbReference type="Proteomes" id="UP000517694"/>
    </source>
</evidence>
<gene>
    <name evidence="1" type="ORF">H1R13_30575</name>
</gene>